<sequence>MHFAAIASILFALLSVHVNALPRVVMKRAPEPAMLNRQVPNRPQVTGTATEEVATATATATAPASESVLPTLIPAPYECRRGGCSSELCVSAGENAVLSPCIYKPEFACYAKAECGYDPVGGTCAWQQTEELTLCIADATSPAL</sequence>
<evidence type="ECO:0000313" key="2">
    <source>
        <dbReference type="EMBL" id="TPX56259.1"/>
    </source>
</evidence>
<organism evidence="2 3">
    <name type="scientific">Powellomyces hirtus</name>
    <dbReference type="NCBI Taxonomy" id="109895"/>
    <lineage>
        <taxon>Eukaryota</taxon>
        <taxon>Fungi</taxon>
        <taxon>Fungi incertae sedis</taxon>
        <taxon>Chytridiomycota</taxon>
        <taxon>Chytridiomycota incertae sedis</taxon>
        <taxon>Chytridiomycetes</taxon>
        <taxon>Spizellomycetales</taxon>
        <taxon>Powellomycetaceae</taxon>
        <taxon>Powellomyces</taxon>
    </lineage>
</organism>
<reference evidence="2 3" key="1">
    <citation type="journal article" date="2019" name="Sci. Rep.">
        <title>Comparative genomics of chytrid fungi reveal insights into the obligate biotrophic and pathogenic lifestyle of Synchytrium endobioticum.</title>
        <authorList>
            <person name="van de Vossenberg B.T.L.H."/>
            <person name="Warris S."/>
            <person name="Nguyen H.D.T."/>
            <person name="van Gent-Pelzer M.P.E."/>
            <person name="Joly D.L."/>
            <person name="van de Geest H.C."/>
            <person name="Bonants P.J.M."/>
            <person name="Smith D.S."/>
            <person name="Levesque C.A."/>
            <person name="van der Lee T.A.J."/>
        </authorList>
    </citation>
    <scope>NUCLEOTIDE SEQUENCE [LARGE SCALE GENOMIC DNA]</scope>
    <source>
        <strain evidence="2 3">CBS 809.83</strain>
    </source>
</reference>
<name>A0A507DWV2_9FUNG</name>
<gene>
    <name evidence="2" type="ORF">PhCBS80983_g04661</name>
</gene>
<feature type="chain" id="PRO_5021358445" evidence="1">
    <location>
        <begin position="21"/>
        <end position="144"/>
    </location>
</feature>
<keyword evidence="3" id="KW-1185">Reference proteome</keyword>
<protein>
    <submittedName>
        <fullName evidence="2">Uncharacterized protein</fullName>
    </submittedName>
</protein>
<dbReference type="EMBL" id="QEAQ01000080">
    <property type="protein sequence ID" value="TPX56259.1"/>
    <property type="molecule type" value="Genomic_DNA"/>
</dbReference>
<evidence type="ECO:0000256" key="1">
    <source>
        <dbReference type="SAM" id="SignalP"/>
    </source>
</evidence>
<keyword evidence="1" id="KW-0732">Signal</keyword>
<evidence type="ECO:0000313" key="3">
    <source>
        <dbReference type="Proteomes" id="UP000318582"/>
    </source>
</evidence>
<accession>A0A507DWV2</accession>
<comment type="caution">
    <text evidence="2">The sequence shown here is derived from an EMBL/GenBank/DDBJ whole genome shotgun (WGS) entry which is preliminary data.</text>
</comment>
<dbReference type="AlphaFoldDB" id="A0A507DWV2"/>
<feature type="signal peptide" evidence="1">
    <location>
        <begin position="1"/>
        <end position="20"/>
    </location>
</feature>
<dbReference type="Proteomes" id="UP000318582">
    <property type="component" value="Unassembled WGS sequence"/>
</dbReference>
<proteinExistence type="predicted"/>